<name>A0A6A4WA10_AMPAM</name>
<dbReference type="Pfam" id="PF12697">
    <property type="entry name" value="Abhydrolase_6"/>
    <property type="match status" value="1"/>
</dbReference>
<feature type="transmembrane region" description="Helical" evidence="3">
    <location>
        <begin position="12"/>
        <end position="30"/>
    </location>
</feature>
<dbReference type="InterPro" id="IPR000073">
    <property type="entry name" value="AB_hydrolase_1"/>
</dbReference>
<comment type="caution">
    <text evidence="5">The sequence shown here is derived from an EMBL/GenBank/DDBJ whole genome shotgun (WGS) entry which is preliminary data.</text>
</comment>
<dbReference type="Gene3D" id="3.40.50.1820">
    <property type="entry name" value="alpha/beta hydrolase"/>
    <property type="match status" value="1"/>
</dbReference>
<dbReference type="AlphaFoldDB" id="A0A6A4WA10"/>
<dbReference type="Proteomes" id="UP000440578">
    <property type="component" value="Unassembled WGS sequence"/>
</dbReference>
<keyword evidence="3" id="KW-1133">Transmembrane helix</keyword>
<evidence type="ECO:0000259" key="4">
    <source>
        <dbReference type="Pfam" id="PF12697"/>
    </source>
</evidence>
<dbReference type="OrthoDB" id="408373at2759"/>
<dbReference type="PANTHER" id="PTHR43329">
    <property type="entry name" value="EPOXIDE HYDROLASE"/>
    <property type="match status" value="1"/>
</dbReference>
<evidence type="ECO:0000256" key="2">
    <source>
        <dbReference type="ARBA" id="ARBA00038334"/>
    </source>
</evidence>
<keyword evidence="6" id="KW-1185">Reference proteome</keyword>
<keyword evidence="3" id="KW-0812">Transmembrane</keyword>
<dbReference type="InterPro" id="IPR029058">
    <property type="entry name" value="AB_hydrolase_fold"/>
</dbReference>
<organism evidence="5 6">
    <name type="scientific">Amphibalanus amphitrite</name>
    <name type="common">Striped barnacle</name>
    <name type="synonym">Balanus amphitrite</name>
    <dbReference type="NCBI Taxonomy" id="1232801"/>
    <lineage>
        <taxon>Eukaryota</taxon>
        <taxon>Metazoa</taxon>
        <taxon>Ecdysozoa</taxon>
        <taxon>Arthropoda</taxon>
        <taxon>Crustacea</taxon>
        <taxon>Multicrustacea</taxon>
        <taxon>Cirripedia</taxon>
        <taxon>Thoracica</taxon>
        <taxon>Thoracicalcarea</taxon>
        <taxon>Balanomorpha</taxon>
        <taxon>Balanoidea</taxon>
        <taxon>Balanidae</taxon>
        <taxon>Amphibalaninae</taxon>
        <taxon>Amphibalanus</taxon>
    </lineage>
</organism>
<dbReference type="GO" id="GO:0004301">
    <property type="term" value="F:epoxide hydrolase activity"/>
    <property type="evidence" value="ECO:0007669"/>
    <property type="project" value="UniProtKB-ARBA"/>
</dbReference>
<sequence>MVQVVGPVRGAVAALLAAFWSGVFLLLLAVRRVMRGAEALQPRRRPRPALLDDPALGTHKFATVFGGIKLHYVEKGDRSKPLLLLLHGFPAFWYCWHYQLKALSQHYWVVAVDMRGYGESAKPEGRDSYDRQLVAQDLFHLVLSLGRQSCTVIGHDWGGIIAYELARLRSSLVEKLIIINAPHPDAMEEVLQHSWDQMFRSWYIYLFQLPWLPEQVMQLDDFNMFNKMFHENPSARHHYPPEMVDAYKYTFGEPGALTPPLNYYRQNFGWRWHRGEPAQVARVTCPLLVIWGERDRALSPLLATMAARYADRFSVHLLPNASHWAMMEEPDEVNEAIRGFISGQ</sequence>
<dbReference type="EMBL" id="VIIS01001250">
    <property type="protein sequence ID" value="KAF0300604.1"/>
    <property type="molecule type" value="Genomic_DNA"/>
</dbReference>
<evidence type="ECO:0000313" key="6">
    <source>
        <dbReference type="Proteomes" id="UP000440578"/>
    </source>
</evidence>
<keyword evidence="3" id="KW-0472">Membrane</keyword>
<dbReference type="InterPro" id="IPR000639">
    <property type="entry name" value="Epox_hydrolase-like"/>
</dbReference>
<keyword evidence="1 5" id="KW-0378">Hydrolase</keyword>
<evidence type="ECO:0000256" key="3">
    <source>
        <dbReference type="SAM" id="Phobius"/>
    </source>
</evidence>
<protein>
    <submittedName>
        <fullName evidence="5">Epoxide hydrolase 4</fullName>
    </submittedName>
</protein>
<gene>
    <name evidence="5" type="primary">EPHX4_2</name>
    <name evidence="5" type="ORF">FJT64_026929</name>
</gene>
<reference evidence="5 6" key="1">
    <citation type="submission" date="2019-07" db="EMBL/GenBank/DDBJ databases">
        <title>Draft genome assembly of a fouling barnacle, Amphibalanus amphitrite (Darwin, 1854): The first reference genome for Thecostraca.</title>
        <authorList>
            <person name="Kim W."/>
        </authorList>
    </citation>
    <scope>NUCLEOTIDE SEQUENCE [LARGE SCALE GENOMIC DNA]</scope>
    <source>
        <strain evidence="5">SNU_AA5</strain>
        <tissue evidence="5">Soma without cirri and trophi</tissue>
    </source>
</reference>
<evidence type="ECO:0000313" key="5">
    <source>
        <dbReference type="EMBL" id="KAF0300604.1"/>
    </source>
</evidence>
<accession>A0A6A4WA10</accession>
<evidence type="ECO:0000256" key="1">
    <source>
        <dbReference type="ARBA" id="ARBA00022801"/>
    </source>
</evidence>
<feature type="domain" description="AB hydrolase-1" evidence="4">
    <location>
        <begin position="83"/>
        <end position="336"/>
    </location>
</feature>
<proteinExistence type="inferred from homology"/>
<comment type="similarity">
    <text evidence="2">Belongs to the AB hydrolase superfamily. Epoxide hydrolase family.</text>
</comment>
<dbReference type="PRINTS" id="PR00412">
    <property type="entry name" value="EPOXHYDRLASE"/>
</dbReference>
<dbReference type="SUPFAM" id="SSF53474">
    <property type="entry name" value="alpha/beta-Hydrolases"/>
    <property type="match status" value="1"/>
</dbReference>